<dbReference type="Proteomes" id="UP000078348">
    <property type="component" value="Unassembled WGS sequence"/>
</dbReference>
<proteinExistence type="predicted"/>
<accession>A0A196S6C2</accession>
<reference evidence="1 2" key="1">
    <citation type="submission" date="2016-05" db="EMBL/GenBank/DDBJ databases">
        <title>Nuclear genome of Blastocystis sp. subtype 1 NandII.</title>
        <authorList>
            <person name="Gentekaki E."/>
            <person name="Curtis B."/>
            <person name="Stairs C."/>
            <person name="Eme L."/>
            <person name="Herman E."/>
            <person name="Klimes V."/>
            <person name="Arias M.C."/>
            <person name="Elias M."/>
            <person name="Hilliou F."/>
            <person name="Klute M."/>
            <person name="Malik S.-B."/>
            <person name="Pightling A."/>
            <person name="Rachubinski R."/>
            <person name="Salas D."/>
            <person name="Schlacht A."/>
            <person name="Suga H."/>
            <person name="Archibald J."/>
            <person name="Ball S.G."/>
            <person name="Clark G."/>
            <person name="Dacks J."/>
            <person name="Van Der Giezen M."/>
            <person name="Tsaousis A."/>
            <person name="Roger A."/>
        </authorList>
    </citation>
    <scope>NUCLEOTIDE SEQUENCE [LARGE SCALE GENOMIC DNA]</scope>
    <source>
        <strain evidence="2">ATCC 50177 / NandII</strain>
    </source>
</reference>
<dbReference type="InterPro" id="IPR011004">
    <property type="entry name" value="Trimer_LpxA-like_sf"/>
</dbReference>
<dbReference type="OrthoDB" id="118763at2759"/>
<protein>
    <submittedName>
        <fullName evidence="1">Uncharacterized protein</fullName>
    </submittedName>
</protein>
<comment type="caution">
    <text evidence="1">The sequence shown here is derived from an EMBL/GenBank/DDBJ whole genome shotgun (WGS) entry which is preliminary data.</text>
</comment>
<dbReference type="EMBL" id="LXWW01000573">
    <property type="protein sequence ID" value="OAO11936.1"/>
    <property type="molecule type" value="Genomic_DNA"/>
</dbReference>
<keyword evidence="2" id="KW-1185">Reference proteome</keyword>
<gene>
    <name evidence="1" type="ORF">AV274_6387</name>
</gene>
<organism evidence="1 2">
    <name type="scientific">Blastocystis sp. subtype 1 (strain ATCC 50177 / NandII)</name>
    <dbReference type="NCBI Taxonomy" id="478820"/>
    <lineage>
        <taxon>Eukaryota</taxon>
        <taxon>Sar</taxon>
        <taxon>Stramenopiles</taxon>
        <taxon>Bigyra</taxon>
        <taxon>Opalozoa</taxon>
        <taxon>Opalinata</taxon>
        <taxon>Blastocystidae</taxon>
        <taxon>Blastocystis</taxon>
    </lineage>
</organism>
<sequence length="501" mass="55684">MISEEVGVVSFEDSTLPCGLSDTTFHNCYLFPGIAVHKNTYVENSVVLKGSILMGCGRITCQKDATYGNGVTINMGNETGGLQVPSFGDLKYNELSSVVDSGVFQNDALPDYLVLNGDLAESILQWGCVFESGSNCAKSILCEHADTSCNAKIVNSIIAPNTGVSSGECNSSLVGPFIGFHHNSVLISALWFEGKGNIGYGANIGSNHTGRLPDQECLPGEGVFFGLGCNIKYPCNLRSAPYTIEIFPGWVIYANYYMVLRNEDKFAHRNKSHRQCFATRILRDSVVAMLMRARDRLAFFHPSKTLFDLSTLEVATTPSATTVYLKEGEWSVDREDSAVYLERDIEGLGKNLLTEHNRKLGVRAYSMMIRLYLLRRVFSAIQTAFERMTDDAMSYASLFALPQWNGMKTLLRQEYGSLLLSQALAAYGSIEYELLRIAENSKRKDFTRGNYVDNSYNTTHNYEKDMSVVYKQRDAVDEKMEVLTNLTNRIITVCGDCELCS</sequence>
<dbReference type="AlphaFoldDB" id="A0A196S6C2"/>
<dbReference type="SUPFAM" id="SSF51161">
    <property type="entry name" value="Trimeric LpxA-like enzymes"/>
    <property type="match status" value="1"/>
</dbReference>
<evidence type="ECO:0000313" key="1">
    <source>
        <dbReference type="EMBL" id="OAO11936.1"/>
    </source>
</evidence>
<name>A0A196S6C2_BLAHN</name>
<evidence type="ECO:0000313" key="2">
    <source>
        <dbReference type="Proteomes" id="UP000078348"/>
    </source>
</evidence>